<organism evidence="1 2">
    <name type="scientific">Punica granatum</name>
    <name type="common">Pomegranate</name>
    <dbReference type="NCBI Taxonomy" id="22663"/>
    <lineage>
        <taxon>Eukaryota</taxon>
        <taxon>Viridiplantae</taxon>
        <taxon>Streptophyta</taxon>
        <taxon>Embryophyta</taxon>
        <taxon>Tracheophyta</taxon>
        <taxon>Spermatophyta</taxon>
        <taxon>Magnoliopsida</taxon>
        <taxon>eudicotyledons</taxon>
        <taxon>Gunneridae</taxon>
        <taxon>Pentapetalae</taxon>
        <taxon>rosids</taxon>
        <taxon>malvids</taxon>
        <taxon>Myrtales</taxon>
        <taxon>Lythraceae</taxon>
        <taxon>Punica</taxon>
    </lineage>
</organism>
<reference evidence="2" key="1">
    <citation type="journal article" date="2017" name="Plant J.">
        <title>The pomegranate (Punica granatum L.) genome and the genomics of punicalagin biosynthesis.</title>
        <authorList>
            <person name="Qin G."/>
            <person name="Xu C."/>
            <person name="Ming R."/>
            <person name="Tang H."/>
            <person name="Guyot R."/>
            <person name="Kramer E.M."/>
            <person name="Hu Y."/>
            <person name="Yi X."/>
            <person name="Qi Y."/>
            <person name="Xu X."/>
            <person name="Gao Z."/>
            <person name="Pan H."/>
            <person name="Jian J."/>
            <person name="Tian Y."/>
            <person name="Yue Z."/>
            <person name="Xu Y."/>
        </authorList>
    </citation>
    <scope>NUCLEOTIDE SEQUENCE [LARGE SCALE GENOMIC DNA]</scope>
    <source>
        <strain evidence="2">cv. Dabenzi</strain>
    </source>
</reference>
<dbReference type="Proteomes" id="UP000197138">
    <property type="component" value="Unassembled WGS sequence"/>
</dbReference>
<name>A0A218VUG4_PUNGR</name>
<dbReference type="EMBL" id="MTKT01005898">
    <property type="protein sequence ID" value="OWM63661.1"/>
    <property type="molecule type" value="Genomic_DNA"/>
</dbReference>
<evidence type="ECO:0000313" key="2">
    <source>
        <dbReference type="Proteomes" id="UP000197138"/>
    </source>
</evidence>
<evidence type="ECO:0000313" key="1">
    <source>
        <dbReference type="EMBL" id="OWM63661.1"/>
    </source>
</evidence>
<protein>
    <submittedName>
        <fullName evidence="1">Uncharacterized protein</fullName>
    </submittedName>
</protein>
<accession>A0A218VUG4</accession>
<gene>
    <name evidence="1" type="ORF">CDL15_Pgr008204</name>
</gene>
<dbReference type="InterPro" id="IPR007541">
    <property type="entry name" value="Uncharacterised_BSP"/>
</dbReference>
<dbReference type="PANTHER" id="PTHR33321:SF12">
    <property type="entry name" value="PLANT BASIC SECRETORY PROTEIN (BSP) FAMILY PROTEIN"/>
    <property type="match status" value="1"/>
</dbReference>
<dbReference type="AlphaFoldDB" id="A0A218VUG4"/>
<proteinExistence type="predicted"/>
<sequence length="69" mass="7795">MNHESTHVWQWNGNGMAPAGLITGIVDYERLKAGCPSTKWVKRGCGSSDDFLSILEKHVDELWTDYKTL</sequence>
<dbReference type="Pfam" id="PF04450">
    <property type="entry name" value="BSP"/>
    <property type="match status" value="1"/>
</dbReference>
<comment type="caution">
    <text evidence="1">The sequence shown here is derived from an EMBL/GenBank/DDBJ whole genome shotgun (WGS) entry which is preliminary data.</text>
</comment>
<dbReference type="PANTHER" id="PTHR33321">
    <property type="match status" value="1"/>
</dbReference>